<evidence type="ECO:0000259" key="11">
    <source>
        <dbReference type="Pfam" id="PF00712"/>
    </source>
</evidence>
<keyword evidence="6" id="KW-0808">Transferase</keyword>
<dbReference type="GO" id="GO:0003887">
    <property type="term" value="F:DNA-directed DNA polymerase activity"/>
    <property type="evidence" value="ECO:0007669"/>
    <property type="project" value="UniProtKB-KW"/>
</dbReference>
<dbReference type="EMBL" id="REFI01000005">
    <property type="protein sequence ID" value="RMA79013.1"/>
    <property type="molecule type" value="Genomic_DNA"/>
</dbReference>
<protein>
    <submittedName>
        <fullName evidence="14">DNA polymerase-3 subunit beta</fullName>
    </submittedName>
</protein>
<proteinExistence type="inferred from homology"/>
<evidence type="ECO:0000256" key="4">
    <source>
        <dbReference type="ARBA" id="ARBA00011400"/>
    </source>
</evidence>
<dbReference type="PANTHER" id="PTHR30478:SF0">
    <property type="entry name" value="BETA SLIDING CLAMP"/>
    <property type="match status" value="1"/>
</dbReference>
<comment type="subunit">
    <text evidence="4">Forms a ring-shaped head-to-tail homodimer around DNA which binds and tethers DNA polymerases and other proteins to the DNA. The DNA replisome complex has a single clamp-loading complex (3 tau and 1 each of delta, delta', psi and chi subunits) which binds 3 Pol III cores (1 core on the leading strand and 2 on the lagging strand) each with a beta sliding clamp dimer. Additional proteins in the replisome are other copies of gamma, psi and chi, Ssb, DNA helicase and RNA primase.</text>
</comment>
<dbReference type="Pfam" id="PF02767">
    <property type="entry name" value="DNA_pol3_beta_2"/>
    <property type="match status" value="1"/>
</dbReference>
<dbReference type="Gene3D" id="3.10.150.10">
    <property type="entry name" value="DNA Polymerase III, subunit A, domain 2"/>
    <property type="match status" value="1"/>
</dbReference>
<dbReference type="SMART" id="SM00480">
    <property type="entry name" value="POL3Bc"/>
    <property type="match status" value="1"/>
</dbReference>
<organism evidence="14 15">
    <name type="scientific">Metamycoplasma subdolum</name>
    <dbReference type="NCBI Taxonomy" id="92407"/>
    <lineage>
        <taxon>Bacteria</taxon>
        <taxon>Bacillati</taxon>
        <taxon>Mycoplasmatota</taxon>
        <taxon>Mycoplasmoidales</taxon>
        <taxon>Metamycoplasmataceae</taxon>
        <taxon>Metamycoplasma</taxon>
    </lineage>
</organism>
<name>A0A3M0A206_9BACT</name>
<evidence type="ECO:0000259" key="12">
    <source>
        <dbReference type="Pfam" id="PF02767"/>
    </source>
</evidence>
<dbReference type="Gene3D" id="3.70.10.10">
    <property type="match status" value="1"/>
</dbReference>
<dbReference type="AlphaFoldDB" id="A0A3M0A206"/>
<evidence type="ECO:0000256" key="3">
    <source>
        <dbReference type="ARBA" id="ARBA00010752"/>
    </source>
</evidence>
<keyword evidence="9" id="KW-0239">DNA-directed DNA polymerase</keyword>
<evidence type="ECO:0000256" key="1">
    <source>
        <dbReference type="ARBA" id="ARBA00002266"/>
    </source>
</evidence>
<comment type="function">
    <text evidence="1">Confers DNA tethering and processivity to DNA polymerases and other proteins. Acts as a clamp, forming a ring around DNA (a reaction catalyzed by the clamp-loading complex) which diffuses in an ATP-independent manner freely and bidirectionally along dsDNA. Initially characterized for its ability to contact the catalytic subunit of DNA polymerase III (Pol III), a complex, multichain enzyme responsible for most of the replicative synthesis in bacteria; Pol III exhibits 3'-5' exonuclease proofreading activity. The beta chain is required for initiation of replication as well as for processivity of DNA replication.</text>
</comment>
<dbReference type="GO" id="GO:0003677">
    <property type="term" value="F:DNA binding"/>
    <property type="evidence" value="ECO:0007669"/>
    <property type="project" value="UniProtKB-KW"/>
</dbReference>
<dbReference type="GO" id="GO:0008408">
    <property type="term" value="F:3'-5' exonuclease activity"/>
    <property type="evidence" value="ECO:0007669"/>
    <property type="project" value="InterPro"/>
</dbReference>
<evidence type="ECO:0000256" key="5">
    <source>
        <dbReference type="ARBA" id="ARBA00022490"/>
    </source>
</evidence>
<dbReference type="OrthoDB" id="397417at2"/>
<evidence type="ECO:0000256" key="10">
    <source>
        <dbReference type="ARBA" id="ARBA00023125"/>
    </source>
</evidence>
<evidence type="ECO:0000256" key="9">
    <source>
        <dbReference type="ARBA" id="ARBA00022932"/>
    </source>
</evidence>
<evidence type="ECO:0000256" key="7">
    <source>
        <dbReference type="ARBA" id="ARBA00022695"/>
    </source>
</evidence>
<comment type="subcellular location">
    <subcellularLocation>
        <location evidence="2">Cytoplasm</location>
    </subcellularLocation>
</comment>
<dbReference type="Pfam" id="PF02768">
    <property type="entry name" value="DNA_pol3_beta_3"/>
    <property type="match status" value="1"/>
</dbReference>
<evidence type="ECO:0000313" key="14">
    <source>
        <dbReference type="EMBL" id="RMA79013.1"/>
    </source>
</evidence>
<dbReference type="InterPro" id="IPR022634">
    <property type="entry name" value="DNA_polIII_beta_N"/>
</dbReference>
<evidence type="ECO:0000256" key="6">
    <source>
        <dbReference type="ARBA" id="ARBA00022679"/>
    </source>
</evidence>
<dbReference type="RefSeq" id="WP_121940556.1">
    <property type="nucleotide sequence ID" value="NZ_CP137846.1"/>
</dbReference>
<dbReference type="Proteomes" id="UP000267246">
    <property type="component" value="Unassembled WGS sequence"/>
</dbReference>
<keyword evidence="7" id="KW-0548">Nucleotidyltransferase</keyword>
<dbReference type="GO" id="GO:0009360">
    <property type="term" value="C:DNA polymerase III complex"/>
    <property type="evidence" value="ECO:0007669"/>
    <property type="project" value="InterPro"/>
</dbReference>
<evidence type="ECO:0000313" key="15">
    <source>
        <dbReference type="Proteomes" id="UP000267246"/>
    </source>
</evidence>
<keyword evidence="15" id="KW-1185">Reference proteome</keyword>
<evidence type="ECO:0000256" key="8">
    <source>
        <dbReference type="ARBA" id="ARBA00022705"/>
    </source>
</evidence>
<dbReference type="PANTHER" id="PTHR30478">
    <property type="entry name" value="DNA POLYMERASE III SUBUNIT BETA"/>
    <property type="match status" value="1"/>
</dbReference>
<keyword evidence="5" id="KW-0963">Cytoplasm</keyword>
<dbReference type="GO" id="GO:0006271">
    <property type="term" value="P:DNA strand elongation involved in DNA replication"/>
    <property type="evidence" value="ECO:0007669"/>
    <property type="project" value="TreeGrafter"/>
</dbReference>
<comment type="caution">
    <text evidence="14">The sequence shown here is derived from an EMBL/GenBank/DDBJ whole genome shotgun (WGS) entry which is preliminary data.</text>
</comment>
<feature type="domain" description="DNA polymerase III beta sliding clamp C-terminal" evidence="13">
    <location>
        <begin position="244"/>
        <end position="362"/>
    </location>
</feature>
<evidence type="ECO:0000259" key="13">
    <source>
        <dbReference type="Pfam" id="PF02768"/>
    </source>
</evidence>
<feature type="domain" description="DNA polymerase III beta sliding clamp N-terminal" evidence="11">
    <location>
        <begin position="1"/>
        <end position="120"/>
    </location>
</feature>
<keyword evidence="10" id="KW-0238">DNA-binding</keyword>
<reference evidence="14 15" key="1">
    <citation type="submission" date="2018-10" db="EMBL/GenBank/DDBJ databases">
        <title>Genomic Encyclopedia of Archaeal and Bacterial Type Strains, Phase II (KMG-II): from individual species to whole genera.</title>
        <authorList>
            <person name="Goeker M."/>
        </authorList>
    </citation>
    <scope>NUCLEOTIDE SEQUENCE [LARGE SCALE GENOMIC DNA]</scope>
    <source>
        <strain evidence="14 15">ATCC 29870</strain>
    </source>
</reference>
<dbReference type="GO" id="GO:0005737">
    <property type="term" value="C:cytoplasm"/>
    <property type="evidence" value="ECO:0007669"/>
    <property type="project" value="UniProtKB-SubCell"/>
</dbReference>
<comment type="similarity">
    <text evidence="3">Belongs to the beta sliding clamp family.</text>
</comment>
<dbReference type="Pfam" id="PF00712">
    <property type="entry name" value="DNA_pol3_beta"/>
    <property type="match status" value="1"/>
</dbReference>
<sequence length="366" mass="41392">MEIVINKILLDDAIERVAKAIDQNPFIPAMKGIKVEVQDNKIIFIGSNGEISVKHTVETSLDAKIITPGIFLIELSMFRNIIKKLEGDLSLKSNDKTLTIATELDMYTLNLYDAFDYPEIDFEVFGDELKIGWEEWRNLIKNVSFAASSNENNLTLCCVNIVAKDGVLKMLATDRFRYAEETKNIANDADFNVSILAKNLKDLMNFEFKKQVTIFFSEHKLAFQVDGTTIQSKVIEQPYLDVSKILPTSFENEIIIEKRELANLLAKASVIITDSYNKIKFNINNKVLTISSTREQIAESVIKTTAFTYTSDEELKLTLNSKFLREAISVFEGELKISLIKGNQRIVITSASNPNNTQLFTPQKGF</sequence>
<keyword evidence="8" id="KW-0235">DNA replication</keyword>
<dbReference type="InterPro" id="IPR022637">
    <property type="entry name" value="DNA_polIII_beta_cen"/>
</dbReference>
<accession>A0A3M0A206</accession>
<dbReference type="InterPro" id="IPR046938">
    <property type="entry name" value="DNA_clamp_sf"/>
</dbReference>
<dbReference type="InterPro" id="IPR001001">
    <property type="entry name" value="DNA_polIII_beta"/>
</dbReference>
<feature type="domain" description="DNA polymerase III beta sliding clamp central" evidence="12">
    <location>
        <begin position="134"/>
        <end position="239"/>
    </location>
</feature>
<evidence type="ECO:0000256" key="2">
    <source>
        <dbReference type="ARBA" id="ARBA00004496"/>
    </source>
</evidence>
<dbReference type="SUPFAM" id="SSF55979">
    <property type="entry name" value="DNA clamp"/>
    <property type="match status" value="3"/>
</dbReference>
<gene>
    <name evidence="14" type="ORF">JN00_0057</name>
</gene>
<dbReference type="NCBIfam" id="TIGR00663">
    <property type="entry name" value="dnan"/>
    <property type="match status" value="1"/>
</dbReference>
<dbReference type="InterPro" id="IPR022635">
    <property type="entry name" value="DNA_polIII_beta_C"/>
</dbReference>